<dbReference type="InterPro" id="IPR003918">
    <property type="entry name" value="NADH_UbQ_OxRdtase"/>
</dbReference>
<feature type="transmembrane region" description="Helical" evidence="7">
    <location>
        <begin position="145"/>
        <end position="165"/>
    </location>
</feature>
<feature type="transmembrane region" description="Helical" evidence="7">
    <location>
        <begin position="257"/>
        <end position="280"/>
    </location>
</feature>
<feature type="transmembrane region" description="Helical" evidence="7">
    <location>
        <begin position="76"/>
        <end position="101"/>
    </location>
</feature>
<comment type="similarity">
    <text evidence="2">Belongs to the complex I subunit 4 family.</text>
</comment>
<keyword evidence="4 7" id="KW-1133">Transmembrane helix</keyword>
<feature type="transmembrane region" description="Helical" evidence="7">
    <location>
        <begin position="37"/>
        <end position="56"/>
    </location>
</feature>
<dbReference type="InParanoid" id="A0A1Q5PYH8"/>
<keyword evidence="5 7" id="KW-0472">Membrane</keyword>
<feature type="transmembrane region" description="Helical" evidence="7">
    <location>
        <begin position="177"/>
        <end position="200"/>
    </location>
</feature>
<dbReference type="PANTHER" id="PTHR43507">
    <property type="entry name" value="NADH-UBIQUINONE OXIDOREDUCTASE CHAIN 4"/>
    <property type="match status" value="1"/>
</dbReference>
<dbReference type="NCBIfam" id="TIGR01972">
    <property type="entry name" value="NDH_I_M"/>
    <property type="match status" value="1"/>
</dbReference>
<dbReference type="FunCoup" id="A0A1Q5PYH8">
    <property type="interactions" value="52"/>
</dbReference>
<dbReference type="GO" id="GO:0012505">
    <property type="term" value="C:endomembrane system"/>
    <property type="evidence" value="ECO:0007669"/>
    <property type="project" value="UniProtKB-SubCell"/>
</dbReference>
<feature type="transmembrane region" description="Helical" evidence="7">
    <location>
        <begin position="122"/>
        <end position="139"/>
    </location>
</feature>
<evidence type="ECO:0000256" key="3">
    <source>
        <dbReference type="ARBA" id="ARBA00022692"/>
    </source>
</evidence>
<evidence type="ECO:0000256" key="7">
    <source>
        <dbReference type="SAM" id="Phobius"/>
    </source>
</evidence>
<dbReference type="GO" id="GO:0042773">
    <property type="term" value="P:ATP synthesis coupled electron transport"/>
    <property type="evidence" value="ECO:0007669"/>
    <property type="project" value="InterPro"/>
</dbReference>
<dbReference type="InterPro" id="IPR010227">
    <property type="entry name" value="NADH_Q_OxRdtase_chainM/4"/>
</dbReference>
<dbReference type="RefSeq" id="WP_073822254.1">
    <property type="nucleotide sequence ID" value="NZ_MQVS01000001.1"/>
</dbReference>
<evidence type="ECO:0000256" key="2">
    <source>
        <dbReference type="ARBA" id="ARBA00009025"/>
    </source>
</evidence>
<name>A0A1Q5PYH8_9ACTO</name>
<feature type="transmembrane region" description="Helical" evidence="7">
    <location>
        <begin position="220"/>
        <end position="245"/>
    </location>
</feature>
<dbReference type="GO" id="GO:0008137">
    <property type="term" value="F:NADH dehydrogenase (ubiquinone) activity"/>
    <property type="evidence" value="ECO:0007669"/>
    <property type="project" value="InterPro"/>
</dbReference>
<evidence type="ECO:0000256" key="1">
    <source>
        <dbReference type="ARBA" id="ARBA00004127"/>
    </source>
</evidence>
<evidence type="ECO:0000256" key="5">
    <source>
        <dbReference type="ARBA" id="ARBA00023136"/>
    </source>
</evidence>
<feature type="domain" description="NADH:quinone oxidoreductase/Mrp antiporter transmembrane" evidence="8">
    <location>
        <begin position="141"/>
        <end position="431"/>
    </location>
</feature>
<proteinExistence type="inferred from homology"/>
<organism evidence="9 10">
    <name type="scientific">Buchananella hordeovulneris</name>
    <dbReference type="NCBI Taxonomy" id="52770"/>
    <lineage>
        <taxon>Bacteria</taxon>
        <taxon>Bacillati</taxon>
        <taxon>Actinomycetota</taxon>
        <taxon>Actinomycetes</taxon>
        <taxon>Actinomycetales</taxon>
        <taxon>Actinomycetaceae</taxon>
        <taxon>Buchananella</taxon>
    </lineage>
</organism>
<comment type="caution">
    <text evidence="9">The sequence shown here is derived from an EMBL/GenBank/DDBJ whole genome shotgun (WGS) entry which is preliminary data.</text>
</comment>
<comment type="subcellular location">
    <subcellularLocation>
        <location evidence="1">Endomembrane system</location>
        <topology evidence="1">Multi-pass membrane protein</topology>
    </subcellularLocation>
    <subcellularLocation>
        <location evidence="6">Membrane</location>
        <topology evidence="6">Multi-pass membrane protein</topology>
    </subcellularLocation>
</comment>
<dbReference type="AlphaFoldDB" id="A0A1Q5PYH8"/>
<keyword evidence="10" id="KW-1185">Reference proteome</keyword>
<dbReference type="NCBIfam" id="NF004500">
    <property type="entry name" value="PRK05846.1-4"/>
    <property type="match status" value="1"/>
</dbReference>
<dbReference type="EMBL" id="MQVS01000001">
    <property type="protein sequence ID" value="OKL52671.1"/>
    <property type="molecule type" value="Genomic_DNA"/>
</dbReference>
<feature type="transmembrane region" description="Helical" evidence="7">
    <location>
        <begin position="418"/>
        <end position="439"/>
    </location>
</feature>
<dbReference type="GO" id="GO:0003954">
    <property type="term" value="F:NADH dehydrogenase activity"/>
    <property type="evidence" value="ECO:0007669"/>
    <property type="project" value="TreeGrafter"/>
</dbReference>
<sequence>MESTFPLLTLMAVVPMFGALALWLVRPLAPLARPLGLACAAGPLLLVAVAFCQFDTAQAGAVQLGERYAWVPALGISWALGVTGLGLAMLGLTAFLVPLVLVAAWRDFDQVAPGEDVDRRRAAFTALVLALQSFIVIIFSARDVFLFYIAFEAMLVPAYFLVGSYGGAKRRAAALKFLLFSLFGGLIMLVGVVALGALGPGGQTAFLIDTLTIAPVEGPAGRLIFVSFFIAFAIKAPMVPVHTWLPDTAEQSHPGVATLLVGLLDKIGTFGMIVLCLPLFPEASRWAAPVIIVLALVSVIYGALLAIGQRDLMRLVSYTSISHFGFIVLGIFIGNATALSGAMLYMLAHGLSIALMFLTTGFLTRRAGSQQISDFCGMQRITPVLAGLWLFGGLASIALPGLSGFVPEYLVLMGVLSTKLWVGIVAMAGVVLAALYILWPYQRVFAGPPAQGPQLTDLNKREIGALAPLVLAVMLLGLAPQVTALKYLAPVADQTVVNIAPVPQTPLPLAERTSL</sequence>
<feature type="transmembrane region" description="Helical" evidence="7">
    <location>
        <begin position="286"/>
        <end position="308"/>
    </location>
</feature>
<evidence type="ECO:0000313" key="9">
    <source>
        <dbReference type="EMBL" id="OKL52671.1"/>
    </source>
</evidence>
<dbReference type="GO" id="GO:0048039">
    <property type="term" value="F:ubiquinone binding"/>
    <property type="evidence" value="ECO:0007669"/>
    <property type="project" value="TreeGrafter"/>
</dbReference>
<dbReference type="PRINTS" id="PR01437">
    <property type="entry name" value="NUOXDRDTASE4"/>
</dbReference>
<keyword evidence="3 6" id="KW-0812">Transmembrane</keyword>
<feature type="transmembrane region" description="Helical" evidence="7">
    <location>
        <begin position="6"/>
        <end position="25"/>
    </location>
</feature>
<feature type="transmembrane region" description="Helical" evidence="7">
    <location>
        <begin position="342"/>
        <end position="363"/>
    </location>
</feature>
<reference evidence="10" key="1">
    <citation type="submission" date="2016-12" db="EMBL/GenBank/DDBJ databases">
        <authorList>
            <person name="Meng X."/>
        </authorList>
    </citation>
    <scope>NUCLEOTIDE SEQUENCE [LARGE SCALE GENOMIC DNA]</scope>
    <source>
        <strain evidence="10">DSM 20732</strain>
    </source>
</reference>
<feature type="transmembrane region" description="Helical" evidence="7">
    <location>
        <begin position="315"/>
        <end position="336"/>
    </location>
</feature>
<dbReference type="STRING" id="52770.BSZ40_00750"/>
<protein>
    <submittedName>
        <fullName evidence="9">NADH-quinone oxidoreductase subunit M</fullName>
    </submittedName>
</protein>
<evidence type="ECO:0000256" key="4">
    <source>
        <dbReference type="ARBA" id="ARBA00022989"/>
    </source>
</evidence>
<evidence type="ECO:0000259" key="8">
    <source>
        <dbReference type="Pfam" id="PF00361"/>
    </source>
</evidence>
<evidence type="ECO:0000256" key="6">
    <source>
        <dbReference type="RuleBase" id="RU000320"/>
    </source>
</evidence>
<dbReference type="Pfam" id="PF00361">
    <property type="entry name" value="Proton_antipo_M"/>
    <property type="match status" value="1"/>
</dbReference>
<feature type="transmembrane region" description="Helical" evidence="7">
    <location>
        <begin position="463"/>
        <end position="482"/>
    </location>
</feature>
<feature type="transmembrane region" description="Helical" evidence="7">
    <location>
        <begin position="384"/>
        <end position="406"/>
    </location>
</feature>
<evidence type="ECO:0000313" key="10">
    <source>
        <dbReference type="Proteomes" id="UP000185612"/>
    </source>
</evidence>
<dbReference type="InterPro" id="IPR001750">
    <property type="entry name" value="ND/Mrp_TM"/>
</dbReference>
<dbReference type="GO" id="GO:0015990">
    <property type="term" value="P:electron transport coupled proton transport"/>
    <property type="evidence" value="ECO:0007669"/>
    <property type="project" value="TreeGrafter"/>
</dbReference>
<dbReference type="OrthoDB" id="9768329at2"/>
<dbReference type="Proteomes" id="UP000185612">
    <property type="component" value="Unassembled WGS sequence"/>
</dbReference>
<dbReference type="GO" id="GO:0016020">
    <property type="term" value="C:membrane"/>
    <property type="evidence" value="ECO:0007669"/>
    <property type="project" value="UniProtKB-SubCell"/>
</dbReference>
<dbReference type="PANTHER" id="PTHR43507:SF1">
    <property type="entry name" value="NADH-UBIQUINONE OXIDOREDUCTASE CHAIN 4"/>
    <property type="match status" value="1"/>
</dbReference>
<accession>A0A1Q5PYH8</accession>
<gene>
    <name evidence="9" type="ORF">BSZ40_00750</name>
</gene>